<dbReference type="PROSITE" id="PS01124">
    <property type="entry name" value="HTH_ARAC_FAMILY_2"/>
    <property type="match status" value="1"/>
</dbReference>
<evidence type="ECO:0000259" key="4">
    <source>
        <dbReference type="PROSITE" id="PS01124"/>
    </source>
</evidence>
<reference evidence="5 6" key="1">
    <citation type="submission" date="2016-10" db="EMBL/GenBank/DDBJ databases">
        <authorList>
            <person name="de Groot N.N."/>
        </authorList>
    </citation>
    <scope>NUCLEOTIDE SEQUENCE [LARGE SCALE GENOMIC DNA]</scope>
    <source>
        <strain evidence="5 6">DSM 8512</strain>
    </source>
</reference>
<evidence type="ECO:0000256" key="1">
    <source>
        <dbReference type="ARBA" id="ARBA00023015"/>
    </source>
</evidence>
<proteinExistence type="predicted"/>
<dbReference type="GO" id="GO:0000976">
    <property type="term" value="F:transcription cis-regulatory region binding"/>
    <property type="evidence" value="ECO:0007669"/>
    <property type="project" value="TreeGrafter"/>
</dbReference>
<sequence>MRKSLTRGETPVAFVQAILRAYEKRGVDPAPALQAAGIRGVDLRDPVGHVAIGPFEELAARAMRELDDEGLGWFSRPLPWGSYGMILRASLSSPTLGVALRRWCRHHNLLTGDIALTPRTLDGHAIISVHETADLGDLRPFCLVSLLRNLHGIACWLTDDRILLTEVQFPFAAPPYAEAFRRMFPGRIGFDAPQAGIVFDAAWLRLPILRDDEALRQMLQNPIHLMARIYRQDRPLSRQVEGLLIRAASAAEPDAGAIAGQLGISVRSLQRGLMEEGTSLLELKARTRRLRAAELLRRRELPIKRVAHLAGYRNESSFSRAFRRWTGQSPAEFRRQDTADWPMARDGG</sequence>
<dbReference type="GO" id="GO:0005829">
    <property type="term" value="C:cytosol"/>
    <property type="evidence" value="ECO:0007669"/>
    <property type="project" value="TreeGrafter"/>
</dbReference>
<organism evidence="5 6">
    <name type="scientific">Paracoccus alcaliphilus</name>
    <dbReference type="NCBI Taxonomy" id="34002"/>
    <lineage>
        <taxon>Bacteria</taxon>
        <taxon>Pseudomonadati</taxon>
        <taxon>Pseudomonadota</taxon>
        <taxon>Alphaproteobacteria</taxon>
        <taxon>Rhodobacterales</taxon>
        <taxon>Paracoccaceae</taxon>
        <taxon>Paracoccus</taxon>
    </lineage>
</organism>
<accession>A0A1H8IX73</accession>
<evidence type="ECO:0000313" key="6">
    <source>
        <dbReference type="Proteomes" id="UP000199054"/>
    </source>
</evidence>
<dbReference type="AlphaFoldDB" id="A0A1H8IX73"/>
<dbReference type="PRINTS" id="PR00032">
    <property type="entry name" value="HTHARAC"/>
</dbReference>
<feature type="domain" description="HTH araC/xylS-type" evidence="4">
    <location>
        <begin position="238"/>
        <end position="336"/>
    </location>
</feature>
<keyword evidence="2 5" id="KW-0238">DNA-binding</keyword>
<evidence type="ECO:0000256" key="2">
    <source>
        <dbReference type="ARBA" id="ARBA00023125"/>
    </source>
</evidence>
<keyword evidence="3" id="KW-0804">Transcription</keyword>
<dbReference type="RefSeq" id="WP_272849015.1">
    <property type="nucleotide sequence ID" value="NZ_CP067124.1"/>
</dbReference>
<gene>
    <name evidence="5" type="ORF">SAMN04489859_1014102</name>
</gene>
<dbReference type="InterPro" id="IPR032687">
    <property type="entry name" value="AraC-type_N"/>
</dbReference>
<dbReference type="EMBL" id="FODE01000014">
    <property type="protein sequence ID" value="SEN73184.1"/>
    <property type="molecule type" value="Genomic_DNA"/>
</dbReference>
<dbReference type="Pfam" id="PF12625">
    <property type="entry name" value="Arabinose_bd"/>
    <property type="match status" value="1"/>
</dbReference>
<keyword evidence="1" id="KW-0805">Transcription regulation</keyword>
<dbReference type="InterPro" id="IPR020449">
    <property type="entry name" value="Tscrpt_reg_AraC-type_HTH"/>
</dbReference>
<evidence type="ECO:0000313" key="5">
    <source>
        <dbReference type="EMBL" id="SEN73184.1"/>
    </source>
</evidence>
<evidence type="ECO:0000256" key="3">
    <source>
        <dbReference type="ARBA" id="ARBA00023163"/>
    </source>
</evidence>
<dbReference type="GO" id="GO:0003700">
    <property type="term" value="F:DNA-binding transcription factor activity"/>
    <property type="evidence" value="ECO:0007669"/>
    <property type="project" value="InterPro"/>
</dbReference>
<dbReference type="Pfam" id="PF12833">
    <property type="entry name" value="HTH_18"/>
    <property type="match status" value="1"/>
</dbReference>
<dbReference type="SMART" id="SM00342">
    <property type="entry name" value="HTH_ARAC"/>
    <property type="match status" value="1"/>
</dbReference>
<protein>
    <submittedName>
        <fullName evidence="5">AraC-type DNA-binding protein</fullName>
    </submittedName>
</protein>
<name>A0A1H8IX73_9RHOB</name>
<keyword evidence="6" id="KW-1185">Reference proteome</keyword>
<dbReference type="Gene3D" id="1.10.10.60">
    <property type="entry name" value="Homeodomain-like"/>
    <property type="match status" value="1"/>
</dbReference>
<dbReference type="PANTHER" id="PTHR47894:SF1">
    <property type="entry name" value="HTH-TYPE TRANSCRIPTIONAL REGULATOR VQSM"/>
    <property type="match status" value="1"/>
</dbReference>
<dbReference type="STRING" id="34002.SAMN04489859_1014102"/>
<dbReference type="InterPro" id="IPR018060">
    <property type="entry name" value="HTH_AraC"/>
</dbReference>
<dbReference type="PANTHER" id="PTHR47894">
    <property type="entry name" value="HTH-TYPE TRANSCRIPTIONAL REGULATOR GADX"/>
    <property type="match status" value="1"/>
</dbReference>
<dbReference type="Proteomes" id="UP000199054">
    <property type="component" value="Unassembled WGS sequence"/>
</dbReference>
<dbReference type="InterPro" id="IPR009057">
    <property type="entry name" value="Homeodomain-like_sf"/>
</dbReference>
<dbReference type="SUPFAM" id="SSF46689">
    <property type="entry name" value="Homeodomain-like"/>
    <property type="match status" value="1"/>
</dbReference>